<evidence type="ECO:0000313" key="9">
    <source>
        <dbReference type="Proteomes" id="UP000387692"/>
    </source>
</evidence>
<name>A0A4V6L8I6_STRMT</name>
<proteinExistence type="predicted"/>
<feature type="region of interest" description="Disordered" evidence="6">
    <location>
        <begin position="2640"/>
        <end position="2660"/>
    </location>
</feature>
<dbReference type="Proteomes" id="UP000387692">
    <property type="component" value="Unassembled WGS sequence"/>
</dbReference>
<protein>
    <submittedName>
        <fullName evidence="8">Putative muramidase-released protein</fullName>
    </submittedName>
</protein>
<feature type="compositionally biased region" description="Polar residues" evidence="6">
    <location>
        <begin position="26"/>
        <end position="38"/>
    </location>
</feature>
<dbReference type="PROSITE" id="PS50847">
    <property type="entry name" value="GRAM_POS_ANCHORING"/>
    <property type="match status" value="1"/>
</dbReference>
<feature type="compositionally biased region" description="Basic and acidic residues" evidence="6">
    <location>
        <begin position="2640"/>
        <end position="2654"/>
    </location>
</feature>
<feature type="region of interest" description="Disordered" evidence="6">
    <location>
        <begin position="3465"/>
        <end position="3504"/>
    </location>
</feature>
<evidence type="ECO:0000256" key="4">
    <source>
        <dbReference type="ARBA" id="ARBA00022737"/>
    </source>
</evidence>
<feature type="region of interest" description="Disordered" evidence="6">
    <location>
        <begin position="2722"/>
        <end position="2754"/>
    </location>
</feature>
<evidence type="ECO:0000256" key="2">
    <source>
        <dbReference type="ARBA" id="ARBA00022525"/>
    </source>
</evidence>
<dbReference type="InterPro" id="IPR027579">
    <property type="entry name" value="SSSPR51_Rpt"/>
</dbReference>
<feature type="compositionally biased region" description="Basic and acidic residues" evidence="6">
    <location>
        <begin position="42"/>
        <end position="71"/>
    </location>
</feature>
<dbReference type="EMBL" id="CABEHV010000004">
    <property type="protein sequence ID" value="VTS47287.1"/>
    <property type="molecule type" value="Genomic_DNA"/>
</dbReference>
<dbReference type="Pfam" id="PF06458">
    <property type="entry name" value="MucBP"/>
    <property type="match status" value="19"/>
</dbReference>
<feature type="compositionally biased region" description="Basic and acidic residues" evidence="6">
    <location>
        <begin position="2722"/>
        <end position="2738"/>
    </location>
</feature>
<feature type="region of interest" description="Disordered" evidence="6">
    <location>
        <begin position="3525"/>
        <end position="3570"/>
    </location>
</feature>
<feature type="region of interest" description="Disordered" evidence="6">
    <location>
        <begin position="2806"/>
        <end position="2838"/>
    </location>
</feature>
<keyword evidence="1" id="KW-0134">Cell wall</keyword>
<accession>A0A4V6L8I6</accession>
<keyword evidence="2" id="KW-0964">Secreted</keyword>
<dbReference type="Pfam" id="PF18877">
    <property type="entry name" value="SSSPR-51"/>
    <property type="match status" value="2"/>
</dbReference>
<feature type="compositionally biased region" description="Basic and acidic residues" evidence="6">
    <location>
        <begin position="3544"/>
        <end position="3570"/>
    </location>
</feature>
<dbReference type="InterPro" id="IPR009459">
    <property type="entry name" value="MucBP_dom"/>
</dbReference>
<feature type="region of interest" description="Disordered" evidence="6">
    <location>
        <begin position="3601"/>
        <end position="3628"/>
    </location>
</feature>
<feature type="region of interest" description="Disordered" evidence="6">
    <location>
        <begin position="2890"/>
        <end position="2923"/>
    </location>
</feature>
<evidence type="ECO:0000256" key="3">
    <source>
        <dbReference type="ARBA" id="ARBA00022729"/>
    </source>
</evidence>
<feature type="region of interest" description="Disordered" evidence="6">
    <location>
        <begin position="3058"/>
        <end position="3080"/>
    </location>
</feature>
<dbReference type="Gene3D" id="3.10.20.320">
    <property type="entry name" value="Putative peptidoglycan bound protein (lpxtg motif)"/>
    <property type="match status" value="14"/>
</dbReference>
<feature type="compositionally biased region" description="Basic and acidic residues" evidence="6">
    <location>
        <begin position="3063"/>
        <end position="3074"/>
    </location>
</feature>
<reference evidence="8 9" key="1">
    <citation type="submission" date="2019-05" db="EMBL/GenBank/DDBJ databases">
        <authorList>
            <consortium name="Pathogen Informatics"/>
        </authorList>
    </citation>
    <scope>NUCLEOTIDE SEQUENCE [LARGE SCALE GENOMIC DNA]</scope>
    <source>
        <strain evidence="8 9">NCTC11189</strain>
    </source>
</reference>
<dbReference type="InterPro" id="IPR019931">
    <property type="entry name" value="LPXTG_anchor"/>
</dbReference>
<feature type="compositionally biased region" description="Basic and acidic residues" evidence="6">
    <location>
        <begin position="2806"/>
        <end position="2822"/>
    </location>
</feature>
<gene>
    <name evidence="8" type="ORF">NCTC11189_01992</name>
</gene>
<evidence type="ECO:0000259" key="7">
    <source>
        <dbReference type="PROSITE" id="PS50847"/>
    </source>
</evidence>
<evidence type="ECO:0000256" key="5">
    <source>
        <dbReference type="ARBA" id="ARBA00023088"/>
    </source>
</evidence>
<feature type="region of interest" description="Disordered" evidence="6">
    <location>
        <begin position="2554"/>
        <end position="2586"/>
    </location>
</feature>
<keyword evidence="5" id="KW-0572">Peptidoglycan-anchor</keyword>
<keyword evidence="3" id="KW-0732">Signal</keyword>
<organism evidence="8 9">
    <name type="scientific">Streptococcus mitis</name>
    <dbReference type="NCBI Taxonomy" id="28037"/>
    <lineage>
        <taxon>Bacteria</taxon>
        <taxon>Bacillati</taxon>
        <taxon>Bacillota</taxon>
        <taxon>Bacilli</taxon>
        <taxon>Lactobacillales</taxon>
        <taxon>Streptococcaceae</taxon>
        <taxon>Streptococcus</taxon>
        <taxon>Streptococcus mitis group</taxon>
    </lineage>
</organism>
<evidence type="ECO:0000256" key="6">
    <source>
        <dbReference type="SAM" id="MobiDB-lite"/>
    </source>
</evidence>
<feature type="region of interest" description="Disordered" evidence="6">
    <location>
        <begin position="20"/>
        <end position="71"/>
    </location>
</feature>
<sequence>MFGYNVDTVEADSATETVVTKDADTGLSQAQGNAQAGTISEPKVDSAGKAELAEQPKATEETEKPVKAAEKQTDQALTVLENANTEVTETKTSVDLSLLQAKLADLEAQIERIRGNEKQASQIQNAEKLVAEAKQYLSALDATQSGADKKTKEISSLTSILKSIKGVEKKEVSTKNEATENSTATKEGLKKLADELTEAVSKVVDLSSEDEKKTIAEAREILKEVQSFNENQNETELVKLYQKVQRSRNSIVNLSTRTFSGKRDIRNGKEIPKEDLRADASVSNDALYGHLSFLDSNGVSKNISEDTIPVVSNGDGKRVLKLQLGFSSSSATPIKNGKIRYIIPKNHLNTDVKPSLSNSALASGSPKDLSDENNFIYEIPLNTITGGAVGQLNIEHQISSSIDKSPSAGDTTIARAEFYNGDELISTTTATAKYEYLSQILYKESDKKENKNLFDYVPGYYDRDLIVGSKNSDGTFSPIKGNTFTLPFITYDRGKDFLQGTDVGDKNGNGRLTDVDYTITGIPEFLELVPTVETNRYWTLEGNVAKLNYDKTSVDAYKRPTRVGAEINNNGPVFRVKEGYFDTPQKMEEYLSSNGGKKINIEYKAIGHRPDGSTYTQTLATSEALNNQLKFSIGDDVPAPIPAQRMATGVTTPNKQRLFSNQSDTDEFNVYYAYNSGPLRDANGAMTPRALKGNGDKLDNNYFVYSVPTDKPNTYFTHFQLTETHANVIQKDGTTKLEYYNNSEASKQSFNYTFAKPFKLYGVKADGTREELKEMSTANQLYEEVEIDKSKQFTRLVLEHPDIADKYIEAGDNYVPLGFRSTVRTTMANWQEMAADDSITRHENNIAVSLSTSGNSLDAATKMTYPATVKKDSYNTAVHTKERFTAELAISPVLPNSDKNAASYDANRGNDKNNISRQQIVPFMVRYKASEYYNNAIKTVDGKKVLNNDDLDEKIQNATVMLVADSALPLTNFRMPMDNKLFSNKFSAQGRSNYSAGNYEDVVKDTDAINPDKIIKDYKGEKGKTAYIFKAKDLGLKSVDLNLNQLNTDGPVALTFEVVNNGQAENGTYHIDSYLVWDKESNRLVGKDPSLSADILEGHEPGRQVVKASTDVTLKVASEYYTQLTIAKKNEVGVMGIINVKNGEDVVLNPSVVNAADAPAVLKEVMVEIPKNYGEPHKVAETSLKGPIAATADYHVEYTTSKGTNAEKTVAPFVRADQITDWSTVTAVKYVFDREYTLNKGEKFQTSFDVNVHTDNPNLVEGQSQVWLKDGRNTWLESNKVGLITEDQRGKLKVRHVNLSGNDIMSETTDKGFQDDPYTTSSYGIIDRANDGKAYIYSHVHNESDPTDGIYEKQQTKKVIYVYVEADRKEERKDVTRTINYVEKDNEGNVIFPQRTYTRPAKRVVYTIKEGPRTGEKIYGPWERVRNSTPLDWPTEVSPTGNNDYTLVGRKDDETIKNVEKEPIVTWKAPNEDIQVDPVTGKVTIAADKVKAGTGISVVTKDSNSRLTNVSSTDNGGNKVISPLASETTRLEITYIPKGQKEPITSIVTKEGNRWTTTDTNLTLNASSGEVTISKDKREFGQNVTIVAKDNNGNSTTLPAISNKKDAVIGPVTEAFTMDITYTPAGQESPVTVTVSREIIENKEYTVLYEARKGSININYEDTEGNVIKAKQAYVSNQKLTNATDVDGTELTGPNKSGFSMGALQGEKREKFRPDKITLEDGKIYNLRRVKPNTPRDYGNLVEGTTEITYVYELAKGTVRVKYQDTDGRGFGLADKVIKDNVPTGEAYDTTTSENKPTRYETADGKVYELVTTAKTDGNVQYDANGVRTNVNQATKAEPSGTVAEGNKEITYIYELKKGSVVVHYIDTEGNKIKDDRTDKDNVTTGTQYNVTDATNKPAKITTTEGKIFELVTEAKTEGEVQYDATGLKKDSAAVTGRVKAETLEVTYVYKEKKSGVNVKYVDSQGRPIAGTATMPGDTTETVTVDGLKPVTDASIKSDYDVTSKKATKITTEDGKVYRLIADRDGLQAGSKPATGKVEENEITVTYQYELLGSVVTKYELSDGTKLTGALTFDNATSATEVGEKGLAVANATDVSNGTNYDASTPANKPNKITTATGEVYYLVSSDNGVKADSAPVTGTVEEGKTKEVTYVYEKAGSVVIKYISTDGTEIKTSVQDSTNAKPGTAYNAAETDEKPATIEFNNKKYKLVTKEGTTTTNATYSAEAVVTNGENVGAAEGQVVSGKTLEVTYVYEEVKGNVLVKYVDETGAPLAGTATMPGTTTETVTADGVKAVTEAELGTSYDNKVAEKKATKITTADGKVYELVTENNGLYNTSEPETGTVTEADKVVTFVYKEKKSAVNVKYVDKDGQPIAGTATMPGDATETVTTDGLKPVTNASVNSDYNVADKKASKITTADGKVYRLITEREGLLDGSKPVSGKVEENEITVTYQYELVNGNVTVTYKDTEGNTIEGYETPKDAEKDAPTGKDFNTATDALKPSKITTPSGKVYNLVPARTEGTESGKVTETPQNVTYVYELAKGDVTVTYKDTEGNKIEGYETPKDAEKDAPTGKDFNTATDALKPSKITTPSGKVYNLVPARTEGTEKGKVTETPQNVTYVYELAKGDVTVTYKDTEGNKIEGYETPKDAEKDAPTGKDFNTATDVLKPAKITTPSGKVYNLVPARTEGTESGKVTETPQNVTYVYELAKGDVTVTYKDTEGNKIEGYETPKDAEKDAPTGKDFNTATDALKPSKITTPSGKVYNLVPARTEGTESGKVTETPQNVTYVYELAKGDVTVTYKDTEGNKIEGYETPKDAEKDAPTGKDFNTATDALKPSKITTPSGKVYNLVPTRTEGTEKGKVTEEPQNVTYVYELAKGNVTVTYKDTEGNTIEGYETPKDAEKDAPTGKDFNTGTDALKPSKITTPSGKVYNLVPARTEGTESGKVTETPQNVTYVYELAKGDVTVTYKDTEGNKIEGYETPKDAEKDAPTGKDFNTATEALKPSKITTPSGKVYNLVPARTEGTESGKVTETPQNVTYVYELAKGDVTVTYKDTEGNTIEGYETPKDAEKDAPTGKDFNTATDVLKPAKITTPSGKVYNLVPTRTEGTESGKVTETPQNVTYVYELAKGDVTVTYKDTEGNKIPGYETPKTVETQSPTGKEYTTVTEALKPTKITTPSGKVYNLVPARTEGTESGKVTETPQNVTYVYELAKGDVTVTYKDTEGNKIPGYETPKTVETQSPTGKEYTTVTEALKPSKITTKDGKVYNLVPTRTEGTEKGKVTEEPQNVTYVYELAKGDVTVTYKDTEGNKIPGYETPKTVETQSPTGKEYTTVTEALKPSKITTKDGKVYNLVPTRTEGTEKGKVTEEPQNVTYVYELAKGNVTVTYKDTEGNTIEGYETPKDAEKDAPTGKDFNTATEALKPIKITTPSGKVYNLVPARTEGTESGKVTETPQNVTYVYEVEPNKPVEPTKPTPEVKEKITSYVDEKGKEINPSDKGTKDKKDIPEYTFKETKKDKDGNTIHVYTKKSSSTPYSPTPSTPSNEESKSTVWKDTEGNVLKPQEDGTKDKGTFTGYEYVKTILVGNVTTHIFKKVVTPIHDETPSHSDVPGQSDIPAHSDVTATSDKSTQIVNSNESTFVDGKRELPNTGTQSSTSSLLLGALAAITGLGLVSRRRKDDKE</sequence>
<evidence type="ECO:0000313" key="8">
    <source>
        <dbReference type="EMBL" id="VTS47287.1"/>
    </source>
</evidence>
<dbReference type="NCBIfam" id="TIGR01167">
    <property type="entry name" value="LPXTG_anchor"/>
    <property type="match status" value="1"/>
</dbReference>
<evidence type="ECO:0000256" key="1">
    <source>
        <dbReference type="ARBA" id="ARBA00022512"/>
    </source>
</evidence>
<feature type="domain" description="Gram-positive cocci surface proteins LPxTG" evidence="7">
    <location>
        <begin position="3645"/>
        <end position="3680"/>
    </location>
</feature>
<feature type="compositionally biased region" description="Basic and acidic residues" evidence="6">
    <location>
        <begin position="3475"/>
        <end position="3504"/>
    </location>
</feature>
<feature type="compositionally biased region" description="Basic and acidic residues" evidence="6">
    <location>
        <begin position="2895"/>
        <end position="2906"/>
    </location>
</feature>
<dbReference type="NCBIfam" id="TIGR04308">
    <property type="entry name" value="repeat_SSSPR51"/>
    <property type="match status" value="2"/>
</dbReference>
<dbReference type="Pfam" id="PF00746">
    <property type="entry name" value="Gram_pos_anchor"/>
    <property type="match status" value="1"/>
</dbReference>
<feature type="compositionally biased region" description="Basic and acidic residues" evidence="6">
    <location>
        <begin position="2554"/>
        <end position="2570"/>
    </location>
</feature>
<keyword evidence="4" id="KW-0677">Repeat</keyword>